<gene>
    <name evidence="2" type="ORF">UC35_07625</name>
</gene>
<dbReference type="GO" id="GO:0010038">
    <property type="term" value="P:response to metal ion"/>
    <property type="evidence" value="ECO:0007669"/>
    <property type="project" value="InterPro"/>
</dbReference>
<dbReference type="GO" id="GO:0005507">
    <property type="term" value="F:copper ion binding"/>
    <property type="evidence" value="ECO:0007669"/>
    <property type="project" value="TreeGrafter"/>
</dbReference>
<dbReference type="InterPro" id="IPR015867">
    <property type="entry name" value="N-reg_PII/ATP_PRibTrfase_C"/>
</dbReference>
<dbReference type="Gene3D" id="3.30.70.120">
    <property type="match status" value="1"/>
</dbReference>
<dbReference type="Proteomes" id="UP000070433">
    <property type="component" value="Chromosome"/>
</dbReference>
<accession>A0A127JS08</accession>
<proteinExistence type="inferred from homology"/>
<keyword evidence="3" id="KW-1185">Reference proteome</keyword>
<dbReference type="AlphaFoldDB" id="A0A127JS08"/>
<dbReference type="OrthoDB" id="37622at2"/>
<dbReference type="SUPFAM" id="SSF54913">
    <property type="entry name" value="GlnB-like"/>
    <property type="match status" value="1"/>
</dbReference>
<reference evidence="2 3" key="1">
    <citation type="journal article" date="2014" name="Int. J. Syst. Evol. Microbiol.">
        <title>Ramlibacter solisilvae sp. nov., isolated from forest soil, and emended description of the genus Ramlibacter.</title>
        <authorList>
            <person name="Lee H.J."/>
            <person name="Lee S.H."/>
            <person name="Lee S.S."/>
            <person name="Lee J.S."/>
            <person name="Kim Y."/>
            <person name="Kim S.C."/>
            <person name="Jeon C.O."/>
        </authorList>
    </citation>
    <scope>NUCLEOTIDE SEQUENCE [LARGE SCALE GENOMIC DNA]</scope>
    <source>
        <strain evidence="2 3">5-10</strain>
    </source>
</reference>
<dbReference type="PANTHER" id="PTHR23419">
    <property type="entry name" value="DIVALENT CATION TOLERANCE CUTA-RELATED"/>
    <property type="match status" value="1"/>
</dbReference>
<name>A0A127JS08_9BURK</name>
<sequence length="111" mass="12233">MQDRREDHILTVTTTVASLDQARALAALIMDRRLAACVQLDAIAASLYRWQGELCEEPEVRLSIKTVPGQEAALEALFAQHHPYELPQFLAGTQAASAAYARWVREAVISG</sequence>
<evidence type="ECO:0000256" key="1">
    <source>
        <dbReference type="ARBA" id="ARBA00010169"/>
    </source>
</evidence>
<dbReference type="Pfam" id="PF03091">
    <property type="entry name" value="CutA1"/>
    <property type="match status" value="1"/>
</dbReference>
<dbReference type="InterPro" id="IPR004323">
    <property type="entry name" value="Ion_tolerance_CutA"/>
</dbReference>
<evidence type="ECO:0000313" key="3">
    <source>
        <dbReference type="Proteomes" id="UP000070433"/>
    </source>
</evidence>
<dbReference type="RefSeq" id="WP_061497714.1">
    <property type="nucleotide sequence ID" value="NZ_CP010951.1"/>
</dbReference>
<dbReference type="PANTHER" id="PTHR23419:SF8">
    <property type="entry name" value="FI09726P"/>
    <property type="match status" value="1"/>
</dbReference>
<evidence type="ECO:0000313" key="2">
    <source>
        <dbReference type="EMBL" id="AMO22778.1"/>
    </source>
</evidence>
<dbReference type="InterPro" id="IPR011322">
    <property type="entry name" value="N-reg_PII-like_a/b"/>
</dbReference>
<organism evidence="2 3">
    <name type="scientific">Ramlibacter tataouinensis</name>
    <dbReference type="NCBI Taxonomy" id="94132"/>
    <lineage>
        <taxon>Bacteria</taxon>
        <taxon>Pseudomonadati</taxon>
        <taxon>Pseudomonadota</taxon>
        <taxon>Betaproteobacteria</taxon>
        <taxon>Burkholderiales</taxon>
        <taxon>Comamonadaceae</taxon>
        <taxon>Ramlibacter</taxon>
    </lineage>
</organism>
<protein>
    <recommendedName>
        <fullName evidence="4">Divalent-cation tolerance protein CutA</fullName>
    </recommendedName>
</protein>
<dbReference type="EMBL" id="CP010951">
    <property type="protein sequence ID" value="AMO22778.1"/>
    <property type="molecule type" value="Genomic_DNA"/>
</dbReference>
<comment type="similarity">
    <text evidence="1">Belongs to the CutA family.</text>
</comment>
<evidence type="ECO:0008006" key="4">
    <source>
        <dbReference type="Google" id="ProtNLM"/>
    </source>
</evidence>